<evidence type="ECO:0000313" key="2">
    <source>
        <dbReference type="Proteomes" id="UP000011761"/>
    </source>
</evidence>
<organism evidence="1 2">
    <name type="scientific">Baudoinia panamericana (strain UAMH 10762)</name>
    <name type="common">Angels' share fungus</name>
    <name type="synonym">Baudoinia compniacensis (strain UAMH 10762)</name>
    <dbReference type="NCBI Taxonomy" id="717646"/>
    <lineage>
        <taxon>Eukaryota</taxon>
        <taxon>Fungi</taxon>
        <taxon>Dikarya</taxon>
        <taxon>Ascomycota</taxon>
        <taxon>Pezizomycotina</taxon>
        <taxon>Dothideomycetes</taxon>
        <taxon>Dothideomycetidae</taxon>
        <taxon>Mycosphaerellales</taxon>
        <taxon>Teratosphaeriaceae</taxon>
        <taxon>Baudoinia</taxon>
    </lineage>
</organism>
<dbReference type="KEGG" id="bcom:BAUCODRAFT_189869"/>
<evidence type="ECO:0000313" key="1">
    <source>
        <dbReference type="EMBL" id="EMD00936.1"/>
    </source>
</evidence>
<name>M2NNX1_BAUPA</name>
<proteinExistence type="predicted"/>
<dbReference type="GeneID" id="19109562"/>
<dbReference type="AlphaFoldDB" id="M2NNX1"/>
<dbReference type="HOGENOM" id="CLU_1427737_0_0_1"/>
<sequence length="190" mass="20082">MYTGSMETESVMVKMGSGRDQIQRIAGSVHAASLSLEGRSRRCSRFGEGGGLSIVDGYVHAGLGLPIAGHVEVWNPPILMASDAARLQAFACRAMLFIRFQPCRFDCSLAGPGGMLVCNCTLLMSAITRGVCAAIATVTLVPFPAAQGEAANVLPAIPLATVYSRETNRRCCNEDVSNLIAVTKGRLSCE</sequence>
<dbReference type="RefSeq" id="XP_007672120.1">
    <property type="nucleotide sequence ID" value="XM_007673930.1"/>
</dbReference>
<reference evidence="1 2" key="1">
    <citation type="journal article" date="2012" name="PLoS Pathog.">
        <title>Diverse lifestyles and strategies of plant pathogenesis encoded in the genomes of eighteen Dothideomycetes fungi.</title>
        <authorList>
            <person name="Ohm R.A."/>
            <person name="Feau N."/>
            <person name="Henrissat B."/>
            <person name="Schoch C.L."/>
            <person name="Horwitz B.A."/>
            <person name="Barry K.W."/>
            <person name="Condon B.J."/>
            <person name="Copeland A.C."/>
            <person name="Dhillon B."/>
            <person name="Glaser F."/>
            <person name="Hesse C.N."/>
            <person name="Kosti I."/>
            <person name="LaButti K."/>
            <person name="Lindquist E.A."/>
            <person name="Lucas S."/>
            <person name="Salamov A.A."/>
            <person name="Bradshaw R.E."/>
            <person name="Ciuffetti L."/>
            <person name="Hamelin R.C."/>
            <person name="Kema G.H.J."/>
            <person name="Lawrence C."/>
            <person name="Scott J.A."/>
            <person name="Spatafora J.W."/>
            <person name="Turgeon B.G."/>
            <person name="de Wit P.J.G.M."/>
            <person name="Zhong S."/>
            <person name="Goodwin S.B."/>
            <person name="Grigoriev I.V."/>
        </authorList>
    </citation>
    <scope>NUCLEOTIDE SEQUENCE [LARGE SCALE GENOMIC DNA]</scope>
    <source>
        <strain evidence="1 2">UAMH 10762</strain>
    </source>
</reference>
<dbReference type="EMBL" id="KB445550">
    <property type="protein sequence ID" value="EMD00936.1"/>
    <property type="molecule type" value="Genomic_DNA"/>
</dbReference>
<protein>
    <submittedName>
        <fullName evidence="1">Uncharacterized protein</fullName>
    </submittedName>
</protein>
<dbReference type="Proteomes" id="UP000011761">
    <property type="component" value="Unassembled WGS sequence"/>
</dbReference>
<keyword evidence="2" id="KW-1185">Reference proteome</keyword>
<gene>
    <name evidence="1" type="ORF">BAUCODRAFT_189869</name>
</gene>
<accession>M2NNX1</accession>